<reference evidence="2 3" key="1">
    <citation type="journal article" date="2016" name="Nat. Commun.">
        <title>Thousands of microbial genomes shed light on interconnected biogeochemical processes in an aquifer system.</title>
        <authorList>
            <person name="Anantharaman K."/>
            <person name="Brown C.T."/>
            <person name="Hug L.A."/>
            <person name="Sharon I."/>
            <person name="Castelle C.J."/>
            <person name="Probst A.J."/>
            <person name="Thomas B.C."/>
            <person name="Singh A."/>
            <person name="Wilkins M.J."/>
            <person name="Karaoz U."/>
            <person name="Brodie E.L."/>
            <person name="Williams K.H."/>
            <person name="Hubbard S.S."/>
            <person name="Banfield J.F."/>
        </authorList>
    </citation>
    <scope>NUCLEOTIDE SEQUENCE [LARGE SCALE GENOMIC DNA]</scope>
</reference>
<dbReference type="PROSITE" id="PS51257">
    <property type="entry name" value="PROKAR_LIPOPROTEIN"/>
    <property type="match status" value="1"/>
</dbReference>
<dbReference type="EMBL" id="MHIL01000018">
    <property type="protein sequence ID" value="OGY51472.1"/>
    <property type="molecule type" value="Genomic_DNA"/>
</dbReference>
<evidence type="ECO:0008006" key="4">
    <source>
        <dbReference type="Google" id="ProtNLM"/>
    </source>
</evidence>
<protein>
    <recommendedName>
        <fullName evidence="4">Kazal-like domain-containing protein</fullName>
    </recommendedName>
</protein>
<dbReference type="Proteomes" id="UP000177310">
    <property type="component" value="Unassembled WGS sequence"/>
</dbReference>
<dbReference type="AlphaFoldDB" id="A0A1G1YGL2"/>
<evidence type="ECO:0000313" key="2">
    <source>
        <dbReference type="EMBL" id="OGY51472.1"/>
    </source>
</evidence>
<organism evidence="2 3">
    <name type="scientific">Candidatus Buchananbacteria bacterium RIFCSPHIGHO2_02_FULL_56_16</name>
    <dbReference type="NCBI Taxonomy" id="1797542"/>
    <lineage>
        <taxon>Bacteria</taxon>
        <taxon>Candidatus Buchananiibacteriota</taxon>
    </lineage>
</organism>
<dbReference type="STRING" id="1797542.A3J59_04570"/>
<comment type="caution">
    <text evidence="2">The sequence shown here is derived from an EMBL/GenBank/DDBJ whole genome shotgun (WGS) entry which is preliminary data.</text>
</comment>
<keyword evidence="1" id="KW-0732">Signal</keyword>
<name>A0A1G1YGL2_9BACT</name>
<proteinExistence type="predicted"/>
<evidence type="ECO:0000313" key="3">
    <source>
        <dbReference type="Proteomes" id="UP000177310"/>
    </source>
</evidence>
<sequence length="126" mass="13667">MKKRALLSIAVGLLLAGCASPIKPLTSASQTIEQTVNAEQQKQADKTQALVKCQQLCQDTLSSDGVDFEVGPCLSNEIAPDWVCDVVHEPRQAVDNLTANQCEAFRQGRANHFVEVDGNCNVVQTR</sequence>
<feature type="chain" id="PRO_5009581536" description="Kazal-like domain-containing protein" evidence="1">
    <location>
        <begin position="22"/>
        <end position="126"/>
    </location>
</feature>
<feature type="signal peptide" evidence="1">
    <location>
        <begin position="1"/>
        <end position="21"/>
    </location>
</feature>
<accession>A0A1G1YGL2</accession>
<evidence type="ECO:0000256" key="1">
    <source>
        <dbReference type="SAM" id="SignalP"/>
    </source>
</evidence>
<gene>
    <name evidence="2" type="ORF">A3J59_04570</name>
</gene>